<organism evidence="3 4">
    <name type="scientific">Sphingomonas hylomeconis</name>
    <dbReference type="NCBI Taxonomy" id="1395958"/>
    <lineage>
        <taxon>Bacteria</taxon>
        <taxon>Pseudomonadati</taxon>
        <taxon>Pseudomonadota</taxon>
        <taxon>Alphaproteobacteria</taxon>
        <taxon>Sphingomonadales</taxon>
        <taxon>Sphingomonadaceae</taxon>
        <taxon>Sphingomonas</taxon>
    </lineage>
</organism>
<feature type="domain" description="Amidase" evidence="2">
    <location>
        <begin position="34"/>
        <end position="234"/>
    </location>
</feature>
<dbReference type="RefSeq" id="WP_261292955.1">
    <property type="nucleotide sequence ID" value="NZ_JANQBK010000001.1"/>
</dbReference>
<dbReference type="InterPro" id="IPR023631">
    <property type="entry name" value="Amidase_dom"/>
</dbReference>
<dbReference type="InterPro" id="IPR000120">
    <property type="entry name" value="Amidase"/>
</dbReference>
<dbReference type="Pfam" id="PF01425">
    <property type="entry name" value="Amidase"/>
    <property type="match status" value="2"/>
</dbReference>
<dbReference type="EMBL" id="JBHRXP010000007">
    <property type="protein sequence ID" value="MFC3581178.1"/>
    <property type="molecule type" value="Genomic_DNA"/>
</dbReference>
<sequence length="439" mass="44814">MAAPAALPARSSAIHDLATLHAAVRAGETSIAAVVAAALAEIDRRDPELRSFIALDRNGARDAAAQSDARFAGGQVRPLEGMTIAVKANIAVSGLEWNAGMALRRGIIADRDAVVVERLRAAGAVVLGTLNMHEAALGATTDNIWFGTARNPIGRNRTPGGSSGGSGAAVAAGFCFASLGTDTLGSVRIPAAYCGVYGLKPTNGTLPDDGLIPLARSLDCIGPLARSLDDLEAVWMALGAARPAPALGRLVVLDDLGDVECAPAVCDAYDRALATLDHLGRSSLRLGPLSAVRTAGFVKSARELSDWLGAARSAKADLLSKELRWLLDYADRAVADPALLGDIGAALRERIGADGVLLLPTAPQAAFEQGTRAPANQADFTALANIAGLPALSLPAGTDADGMPVAVQLIGPAESERALIAIARHIAARLSAGPTATAP</sequence>
<evidence type="ECO:0000259" key="2">
    <source>
        <dbReference type="Pfam" id="PF01425"/>
    </source>
</evidence>
<dbReference type="PANTHER" id="PTHR11895:SF7">
    <property type="entry name" value="GLUTAMYL-TRNA(GLN) AMIDOTRANSFERASE SUBUNIT A, MITOCHONDRIAL"/>
    <property type="match status" value="1"/>
</dbReference>
<keyword evidence="4" id="KW-1185">Reference proteome</keyword>
<name>A0ABV7SW02_9SPHN</name>
<protein>
    <submittedName>
        <fullName evidence="3">Amidase</fullName>
    </submittedName>
</protein>
<accession>A0ABV7SW02</accession>
<evidence type="ECO:0000313" key="3">
    <source>
        <dbReference type="EMBL" id="MFC3581178.1"/>
    </source>
</evidence>
<dbReference type="SUPFAM" id="SSF75304">
    <property type="entry name" value="Amidase signature (AS) enzymes"/>
    <property type="match status" value="1"/>
</dbReference>
<reference evidence="4" key="1">
    <citation type="journal article" date="2019" name="Int. J. Syst. Evol. Microbiol.">
        <title>The Global Catalogue of Microorganisms (GCM) 10K type strain sequencing project: providing services to taxonomists for standard genome sequencing and annotation.</title>
        <authorList>
            <consortium name="The Broad Institute Genomics Platform"/>
            <consortium name="The Broad Institute Genome Sequencing Center for Infectious Disease"/>
            <person name="Wu L."/>
            <person name="Ma J."/>
        </authorList>
    </citation>
    <scope>NUCLEOTIDE SEQUENCE [LARGE SCALE GENOMIC DNA]</scope>
    <source>
        <strain evidence="4">KCTC 42739</strain>
    </source>
</reference>
<comment type="similarity">
    <text evidence="1">Belongs to the amidase family.</text>
</comment>
<comment type="caution">
    <text evidence="3">The sequence shown here is derived from an EMBL/GenBank/DDBJ whole genome shotgun (WGS) entry which is preliminary data.</text>
</comment>
<dbReference type="PANTHER" id="PTHR11895">
    <property type="entry name" value="TRANSAMIDASE"/>
    <property type="match status" value="1"/>
</dbReference>
<proteinExistence type="inferred from homology"/>
<gene>
    <name evidence="3" type="ORF">ACFONA_13480</name>
</gene>
<feature type="domain" description="Amidase" evidence="2">
    <location>
        <begin position="346"/>
        <end position="419"/>
    </location>
</feature>
<evidence type="ECO:0000313" key="4">
    <source>
        <dbReference type="Proteomes" id="UP001595713"/>
    </source>
</evidence>
<dbReference type="Gene3D" id="3.90.1300.10">
    <property type="entry name" value="Amidase signature (AS) domain"/>
    <property type="match status" value="1"/>
</dbReference>
<dbReference type="Proteomes" id="UP001595713">
    <property type="component" value="Unassembled WGS sequence"/>
</dbReference>
<evidence type="ECO:0000256" key="1">
    <source>
        <dbReference type="ARBA" id="ARBA00009199"/>
    </source>
</evidence>
<dbReference type="InterPro" id="IPR036928">
    <property type="entry name" value="AS_sf"/>
</dbReference>